<dbReference type="PANTHER" id="PTHR13677:SF0">
    <property type="entry name" value="LD41638P"/>
    <property type="match status" value="1"/>
</dbReference>
<gene>
    <name evidence="4" type="ORF">BD410DRAFT_887789</name>
</gene>
<evidence type="ECO:0000256" key="1">
    <source>
        <dbReference type="ARBA" id="ARBA00007159"/>
    </source>
</evidence>
<dbReference type="EMBL" id="ML170163">
    <property type="protein sequence ID" value="TDL25769.1"/>
    <property type="molecule type" value="Genomic_DNA"/>
</dbReference>
<dbReference type="STRING" id="50990.A0A4Y7QFX4"/>
<protein>
    <submittedName>
        <fullName evidence="4">DUF1630-domain-containing protein</fullName>
    </submittedName>
</protein>
<feature type="domain" description="UDENN" evidence="3">
    <location>
        <begin position="3"/>
        <end position="449"/>
    </location>
</feature>
<feature type="region of interest" description="Disordered" evidence="2">
    <location>
        <begin position="303"/>
        <end position="327"/>
    </location>
</feature>
<dbReference type="VEuPathDB" id="FungiDB:BD410DRAFT_887789"/>
<dbReference type="GO" id="GO:0055037">
    <property type="term" value="C:recycling endosome"/>
    <property type="evidence" value="ECO:0007669"/>
    <property type="project" value="TreeGrafter"/>
</dbReference>
<dbReference type="PROSITE" id="PS50211">
    <property type="entry name" value="DENN"/>
    <property type="match status" value="1"/>
</dbReference>
<accession>A0A4Y7QFX4</accession>
<keyword evidence="5" id="KW-1185">Reference proteome</keyword>
<comment type="similarity">
    <text evidence="1">Belongs to the DENND6 family.</text>
</comment>
<dbReference type="OrthoDB" id="10265409at2759"/>
<evidence type="ECO:0000259" key="3">
    <source>
        <dbReference type="PROSITE" id="PS50211"/>
    </source>
</evidence>
<feature type="non-terminal residue" evidence="4">
    <location>
        <position position="1"/>
    </location>
</feature>
<name>A0A4Y7QFX4_9AGAM</name>
<dbReference type="GO" id="GO:0005085">
    <property type="term" value="F:guanyl-nucleotide exchange factor activity"/>
    <property type="evidence" value="ECO:0007669"/>
    <property type="project" value="InterPro"/>
</dbReference>
<proteinExistence type="inferred from homology"/>
<dbReference type="AlphaFoldDB" id="A0A4Y7QFX4"/>
<dbReference type="InterPro" id="IPR024224">
    <property type="entry name" value="DENND6"/>
</dbReference>
<organism evidence="4 5">
    <name type="scientific">Rickenella mellea</name>
    <dbReference type="NCBI Taxonomy" id="50990"/>
    <lineage>
        <taxon>Eukaryota</taxon>
        <taxon>Fungi</taxon>
        <taxon>Dikarya</taxon>
        <taxon>Basidiomycota</taxon>
        <taxon>Agaricomycotina</taxon>
        <taxon>Agaricomycetes</taxon>
        <taxon>Hymenochaetales</taxon>
        <taxon>Rickenellaceae</taxon>
        <taxon>Rickenella</taxon>
    </lineage>
</organism>
<dbReference type="Proteomes" id="UP000294933">
    <property type="component" value="Unassembled WGS sequence"/>
</dbReference>
<dbReference type="InterPro" id="IPR037516">
    <property type="entry name" value="Tripartite_DENN"/>
</dbReference>
<dbReference type="PANTHER" id="PTHR13677">
    <property type="entry name" value="LD41638P"/>
    <property type="match status" value="1"/>
</dbReference>
<sequence length="473" mass="52997">YILFLSLVNFDLDIGPVIYGVYPTFDLSPSERENISFSSFPDSSHFEEYSQVHSFRIRESNPKRTNKTSECFLHSFAYFSRRRSSAAKRGYEQQSVVLVSQHPWPSIFTELVSCLGPMYLSHGAPMLEAACHNIASWSQRSEPCPGSTLELGFLGTVLNVELPDAANDQQLTEISLFQEKNGQDRHILASTAPSSPPPLRLFAASLSHMWSIWECLILNEPLLIYGTSPAMTSQAVWWLLDVLRPLPFGGDFRPYFTIHDNDYLSLVNKNPPQAGLLLGVTNPFITSTCKHWPHVLSLGREVSKQTHGRGSSSTPIAGPPPGWQTKTHKRHISKDRELLKQLESNIDSGEAAEREASQLLLRHFSSRTSAFLVPLNRYLTTLIPTPSEIPARTGPVSAKPSISLKPFNQSQFFASLKTHGSPLPFKSIAKRKDFYERWLRSPSFGLWIAKQDEIVSDVLSKNALRATNASSER</sequence>
<evidence type="ECO:0000313" key="5">
    <source>
        <dbReference type="Proteomes" id="UP000294933"/>
    </source>
</evidence>
<reference evidence="4 5" key="1">
    <citation type="submission" date="2018-06" db="EMBL/GenBank/DDBJ databases">
        <title>A transcriptomic atlas of mushroom development highlights an independent origin of complex multicellularity.</title>
        <authorList>
            <consortium name="DOE Joint Genome Institute"/>
            <person name="Krizsan K."/>
            <person name="Almasi E."/>
            <person name="Merenyi Z."/>
            <person name="Sahu N."/>
            <person name="Viragh M."/>
            <person name="Koszo T."/>
            <person name="Mondo S."/>
            <person name="Kiss B."/>
            <person name="Balint B."/>
            <person name="Kues U."/>
            <person name="Barry K."/>
            <person name="Hegedus J.C."/>
            <person name="Henrissat B."/>
            <person name="Johnson J."/>
            <person name="Lipzen A."/>
            <person name="Ohm R."/>
            <person name="Nagy I."/>
            <person name="Pangilinan J."/>
            <person name="Yan J."/>
            <person name="Xiong Y."/>
            <person name="Grigoriev I.V."/>
            <person name="Hibbett D.S."/>
            <person name="Nagy L.G."/>
        </authorList>
    </citation>
    <scope>NUCLEOTIDE SEQUENCE [LARGE SCALE GENOMIC DNA]</scope>
    <source>
        <strain evidence="4 5">SZMC22713</strain>
    </source>
</reference>
<evidence type="ECO:0000313" key="4">
    <source>
        <dbReference type="EMBL" id="TDL25769.1"/>
    </source>
</evidence>
<evidence type="ECO:0000256" key="2">
    <source>
        <dbReference type="SAM" id="MobiDB-lite"/>
    </source>
</evidence>